<evidence type="ECO:0000313" key="1">
    <source>
        <dbReference type="EMBL" id="GGL76510.1"/>
    </source>
</evidence>
<keyword evidence="2" id="KW-1185">Reference proteome</keyword>
<name>A0ABQ2G5H4_9DEIO</name>
<organism evidence="1 2">
    <name type="scientific">Deinococcus aerolatus</name>
    <dbReference type="NCBI Taxonomy" id="522487"/>
    <lineage>
        <taxon>Bacteria</taxon>
        <taxon>Thermotogati</taxon>
        <taxon>Deinococcota</taxon>
        <taxon>Deinococci</taxon>
        <taxon>Deinococcales</taxon>
        <taxon>Deinococcaceae</taxon>
        <taxon>Deinococcus</taxon>
    </lineage>
</organism>
<dbReference type="Pfam" id="PF13552">
    <property type="entry name" value="DUF4127"/>
    <property type="match status" value="1"/>
</dbReference>
<evidence type="ECO:0008006" key="3">
    <source>
        <dbReference type="Google" id="ProtNLM"/>
    </source>
</evidence>
<reference evidence="2" key="1">
    <citation type="journal article" date="2019" name="Int. J. Syst. Evol. Microbiol.">
        <title>The Global Catalogue of Microorganisms (GCM) 10K type strain sequencing project: providing services to taxonomists for standard genome sequencing and annotation.</title>
        <authorList>
            <consortium name="The Broad Institute Genomics Platform"/>
            <consortium name="The Broad Institute Genome Sequencing Center for Infectious Disease"/>
            <person name="Wu L."/>
            <person name="Ma J."/>
        </authorList>
    </citation>
    <scope>NUCLEOTIDE SEQUENCE [LARGE SCALE GENOMIC DNA]</scope>
    <source>
        <strain evidence="2">JCM 15442</strain>
    </source>
</reference>
<dbReference type="InterPro" id="IPR025394">
    <property type="entry name" value="DUF4127"/>
</dbReference>
<evidence type="ECO:0000313" key="2">
    <source>
        <dbReference type="Proteomes" id="UP000639973"/>
    </source>
</evidence>
<proteinExistence type="predicted"/>
<sequence length="522" mass="56278">MSPPARVLLIPPDTRPQTLNLPVQLAAMTGAEVSVPPAGALPEFHTPGNTDLLSDWLLSESGQADLLIVCLETLCLGGMIPARRVSDPLETALGRLAVLAEVKRREPDLQIYAFGVIVRVAHDNDPHEEKPYYGQWGRELRAYSTAFDRHARHGDAEAGALDAARAALPPEILADWLGTRERNHALHLAALDLLATGVLTHLCLTLDDTTPYGLAAHDRRMLEARADELGVWPHLDIYPGADEVPCTLLARALAPQQARVWVRYSGLGGAGAELIYEDRPAGELVQAHLRAAGCVLADSPVGADFVLAVNTPGTRQANRQPDFATVDTPHRHLPAFVDALHADLEAGRAVSLADIAYPNGAERRLWTLLRGLPLARLAGFSAWNTAGNTLGSAIAFGKLALLVGNRAAHAEALFARMVDDVLYQSYVRAEVRGRLSSPSPYDLGDQRAAAEAHLRELITPRIQALWQRHFAGSGLRLQVGGAGLAWPRLFTGVFPLAVLTPGQQRSAPADSRKSPPEPEPFV</sequence>
<dbReference type="Proteomes" id="UP000639973">
    <property type="component" value="Unassembled WGS sequence"/>
</dbReference>
<dbReference type="EMBL" id="BMOL01000004">
    <property type="protein sequence ID" value="GGL76510.1"/>
    <property type="molecule type" value="Genomic_DNA"/>
</dbReference>
<comment type="caution">
    <text evidence="1">The sequence shown here is derived from an EMBL/GenBank/DDBJ whole genome shotgun (WGS) entry which is preliminary data.</text>
</comment>
<dbReference type="RefSeq" id="WP_188970219.1">
    <property type="nucleotide sequence ID" value="NZ_BMOL01000004.1"/>
</dbReference>
<accession>A0ABQ2G5H4</accession>
<protein>
    <recommendedName>
        <fullName evidence="3">DUF4127 family protein</fullName>
    </recommendedName>
</protein>
<gene>
    <name evidence="1" type="ORF">GCM10010840_13300</name>
</gene>